<reference evidence="1 2" key="1">
    <citation type="submission" date="2007-03" db="EMBL/GenBank/DDBJ databases">
        <authorList>
            <person name="Stal L."/>
            <person name="Ferriera S."/>
            <person name="Johnson J."/>
            <person name="Kravitz S."/>
            <person name="Beeson K."/>
            <person name="Sutton G."/>
            <person name="Rogers Y.-H."/>
            <person name="Friedman R."/>
            <person name="Frazier M."/>
            <person name="Venter J.C."/>
        </authorList>
    </citation>
    <scope>NUCLEOTIDE SEQUENCE [LARGE SCALE GENOMIC DNA]</scope>
    <source>
        <strain evidence="1 2">CCY0110</strain>
    </source>
</reference>
<comment type="caution">
    <text evidence="1">The sequence shown here is derived from an EMBL/GenBank/DDBJ whole genome shotgun (WGS) entry which is preliminary data.</text>
</comment>
<protein>
    <submittedName>
        <fullName evidence="1">Uncharacterized protein</fullName>
    </submittedName>
</protein>
<name>A3IHP2_9CHRO</name>
<keyword evidence="2" id="KW-1185">Reference proteome</keyword>
<dbReference type="Proteomes" id="UP000003781">
    <property type="component" value="Unassembled WGS sequence"/>
</dbReference>
<dbReference type="AlphaFoldDB" id="A3IHP2"/>
<proteinExistence type="predicted"/>
<dbReference type="EMBL" id="AAXW01000002">
    <property type="protein sequence ID" value="EAZ93324.1"/>
    <property type="molecule type" value="Genomic_DNA"/>
</dbReference>
<evidence type="ECO:0000313" key="1">
    <source>
        <dbReference type="EMBL" id="EAZ93324.1"/>
    </source>
</evidence>
<accession>A3IHP2</accession>
<evidence type="ECO:0000313" key="2">
    <source>
        <dbReference type="Proteomes" id="UP000003781"/>
    </source>
</evidence>
<organism evidence="1 2">
    <name type="scientific">Crocosphaera chwakensis CCY0110</name>
    <dbReference type="NCBI Taxonomy" id="391612"/>
    <lineage>
        <taxon>Bacteria</taxon>
        <taxon>Bacillati</taxon>
        <taxon>Cyanobacteriota</taxon>
        <taxon>Cyanophyceae</taxon>
        <taxon>Oscillatoriophycideae</taxon>
        <taxon>Chroococcales</taxon>
        <taxon>Aphanothecaceae</taxon>
        <taxon>Crocosphaera</taxon>
        <taxon>Crocosphaera chwakensis</taxon>
    </lineage>
</organism>
<gene>
    <name evidence="1" type="ORF">CY0110_16052</name>
</gene>
<sequence length="25" mass="3023">MELYLLIGIFMVNRILKRVTHNYGK</sequence>